<sequence>MKKIFTLLCGIMVAICATAQIEVTTEDGKVIKEGDKVTFYAEEVELFPGFSIVMCEPTAPFIENKGGSPAPVAVTVEKITPNAPLSLCCFNGCEIINGESFTKNGNIESHEKEGVQLHLGELQIGDYKTVQTKVTITSGSFKLSYIQEFVYDKEHATGIESTQGDKVSVANNQLSYNFSNNAHRALNIYGVSGRLMKRFNLSQSGTVDLQLQRGVYIYEILANGKRVATHKFIIK</sequence>
<dbReference type="InterPro" id="IPR026444">
    <property type="entry name" value="Secre_tail"/>
</dbReference>
<dbReference type="AlphaFoldDB" id="J9GQ47"/>
<name>J9GQ47_9ZZZZ</name>
<comment type="caution">
    <text evidence="1">The sequence shown here is derived from an EMBL/GenBank/DDBJ whole genome shotgun (WGS) entry which is preliminary data.</text>
</comment>
<reference evidence="1" key="1">
    <citation type="journal article" date="2012" name="PLoS ONE">
        <title>Gene sets for utilization of primary and secondary nutrition supplies in the distal gut of endangered iberian lynx.</title>
        <authorList>
            <person name="Alcaide M."/>
            <person name="Messina E."/>
            <person name="Richter M."/>
            <person name="Bargiela R."/>
            <person name="Peplies J."/>
            <person name="Huws S.A."/>
            <person name="Newbold C.J."/>
            <person name="Golyshin P.N."/>
            <person name="Simon M.A."/>
            <person name="Lopez G."/>
            <person name="Yakimov M.M."/>
            <person name="Ferrer M."/>
        </authorList>
    </citation>
    <scope>NUCLEOTIDE SEQUENCE</scope>
</reference>
<gene>
    <name evidence="1" type="ORF">EVA_01265</name>
</gene>
<dbReference type="EMBL" id="AMCI01000185">
    <property type="protein sequence ID" value="EJX10432.1"/>
    <property type="molecule type" value="Genomic_DNA"/>
</dbReference>
<evidence type="ECO:0000313" key="1">
    <source>
        <dbReference type="EMBL" id="EJX10432.1"/>
    </source>
</evidence>
<dbReference type="NCBIfam" id="TIGR04183">
    <property type="entry name" value="Por_Secre_tail"/>
    <property type="match status" value="1"/>
</dbReference>
<proteinExistence type="predicted"/>
<accession>J9GQ47</accession>
<protein>
    <submittedName>
        <fullName evidence="1">Secreted protein</fullName>
    </submittedName>
</protein>
<organism evidence="1">
    <name type="scientific">gut metagenome</name>
    <dbReference type="NCBI Taxonomy" id="749906"/>
    <lineage>
        <taxon>unclassified sequences</taxon>
        <taxon>metagenomes</taxon>
        <taxon>organismal metagenomes</taxon>
    </lineage>
</organism>